<reference evidence="1 3" key="1">
    <citation type="submission" date="2015-09" db="EMBL/GenBank/DDBJ databases">
        <authorList>
            <consortium name="Pathogen Informatics"/>
        </authorList>
    </citation>
    <scope>NUCLEOTIDE SEQUENCE [LARGE SCALE GENOMIC DNA]</scope>
    <source>
        <strain evidence="1 3">2789STDY5834885</strain>
    </source>
</reference>
<dbReference type="EMBL" id="JAKNFS010000005">
    <property type="protein sequence ID" value="MCG4764702.1"/>
    <property type="molecule type" value="Genomic_DNA"/>
</dbReference>
<dbReference type="OrthoDB" id="1824922at2"/>
<organism evidence="1 3">
    <name type="scientific">Fusicatenibacter saccharivorans</name>
    <dbReference type="NCBI Taxonomy" id="1150298"/>
    <lineage>
        <taxon>Bacteria</taxon>
        <taxon>Bacillati</taxon>
        <taxon>Bacillota</taxon>
        <taxon>Clostridia</taxon>
        <taxon>Lachnospirales</taxon>
        <taxon>Lachnospiraceae</taxon>
        <taxon>Fusicatenibacter</taxon>
    </lineage>
</organism>
<evidence type="ECO:0000313" key="1">
    <source>
        <dbReference type="EMBL" id="CUP38691.1"/>
    </source>
</evidence>
<dbReference type="Proteomes" id="UP000095709">
    <property type="component" value="Unassembled WGS sequence"/>
</dbReference>
<proteinExistence type="predicted"/>
<gene>
    <name evidence="1" type="ORF">ERS852498_01871</name>
    <name evidence="2" type="ORF">L0N21_04110</name>
</gene>
<evidence type="ECO:0000313" key="3">
    <source>
        <dbReference type="Proteomes" id="UP000095709"/>
    </source>
</evidence>
<dbReference type="AlphaFoldDB" id="A0A174MUF1"/>
<protein>
    <submittedName>
        <fullName evidence="1">Uncharacterized protein</fullName>
    </submittedName>
</protein>
<reference evidence="2" key="2">
    <citation type="submission" date="2022-01" db="EMBL/GenBank/DDBJ databases">
        <title>Collection of gut derived symbiotic bacterial strains cultured from healthy donors.</title>
        <authorList>
            <person name="Lin H."/>
            <person name="Kohout C."/>
            <person name="Waligurski E."/>
            <person name="Pamer E.G."/>
        </authorList>
    </citation>
    <scope>NUCLEOTIDE SEQUENCE</scope>
    <source>
        <strain evidence="2">DFI.5.49</strain>
    </source>
</reference>
<dbReference type="GeneID" id="79856030"/>
<evidence type="ECO:0000313" key="2">
    <source>
        <dbReference type="EMBL" id="MCG4764702.1"/>
    </source>
</evidence>
<accession>A0A174MUF1</accession>
<dbReference type="Proteomes" id="UP001199915">
    <property type="component" value="Unassembled WGS sequence"/>
</dbReference>
<sequence>MGTDIEKLVDLMIQERMQSQFAKWREAETGTEKKEDCLRLENEYEKAISALSEEQKDAVRHYCDSIFDSGAESECFFYRLGLKDGIRLWKFMKKLMKTVS</sequence>
<dbReference type="RefSeq" id="WP_055219875.1">
    <property type="nucleotide sequence ID" value="NZ_CABJFB010000001.1"/>
</dbReference>
<dbReference type="EMBL" id="CZAL01000009">
    <property type="protein sequence ID" value="CUP38691.1"/>
    <property type="molecule type" value="Genomic_DNA"/>
</dbReference>
<name>A0A174MUF1_9FIRM</name>